<dbReference type="GO" id="GO:0005854">
    <property type="term" value="C:nascent polypeptide-associated complex"/>
    <property type="evidence" value="ECO:0007669"/>
    <property type="project" value="InterPro"/>
</dbReference>
<comment type="caution">
    <text evidence="3">The sequence shown here is derived from an EMBL/GenBank/DDBJ whole genome shotgun (WGS) entry which is preliminary data.</text>
</comment>
<dbReference type="Gene3D" id="2.20.70.30">
    <property type="entry name" value="Nascent polypeptide-associated complex domain"/>
    <property type="match status" value="1"/>
</dbReference>
<dbReference type="PROSITE" id="PS51151">
    <property type="entry name" value="NAC_AB"/>
    <property type="match status" value="1"/>
</dbReference>
<sequence>MPMHKEKADAVVAEHVEDSVDEVSSEDDSDIEESKGADGSVPKGRQNKNERKSRKLLGKLGLKPVEGISKVCIKKSKQVFFVVNKPDVYKLPNSDTYIIFGEAKVEDMGQNSAMEAAQRLSQLSAALQAADNAKGAAKDHEERPSDAPKEETKHDATAKHAEGGSEKTVSANDIDLVVSQVGCTREQARNALMKNNGDIVETILELSS</sequence>
<protein>
    <submittedName>
        <fullName evidence="3">NAC domain containing protein</fullName>
    </submittedName>
</protein>
<evidence type="ECO:0000259" key="2">
    <source>
        <dbReference type="PROSITE" id="PS51151"/>
    </source>
</evidence>
<dbReference type="FunFam" id="2.20.70.30:FF:000002">
    <property type="entry name" value="Nascent polypeptide-associated complex (NAC), alpha subunit"/>
    <property type="match status" value="1"/>
</dbReference>
<feature type="region of interest" description="Disordered" evidence="1">
    <location>
        <begin position="1"/>
        <end position="55"/>
    </location>
</feature>
<dbReference type="PIRSF" id="PIRSF015901">
    <property type="entry name" value="NAC_alpha"/>
    <property type="match status" value="1"/>
</dbReference>
<dbReference type="Pfam" id="PF01849">
    <property type="entry name" value="NAC"/>
    <property type="match status" value="1"/>
</dbReference>
<dbReference type="InterPro" id="IPR044034">
    <property type="entry name" value="NAC-like_UBA"/>
</dbReference>
<dbReference type="CDD" id="cd22054">
    <property type="entry name" value="NAC_NACA"/>
    <property type="match status" value="1"/>
</dbReference>
<evidence type="ECO:0000313" key="3">
    <source>
        <dbReference type="EMBL" id="GFE53539.1"/>
    </source>
</evidence>
<feature type="compositionally biased region" description="Basic and acidic residues" evidence="1">
    <location>
        <begin position="1"/>
        <end position="18"/>
    </location>
</feature>
<dbReference type="Pfam" id="PF19026">
    <property type="entry name" value="UBA_HYPK"/>
    <property type="match status" value="1"/>
</dbReference>
<dbReference type="InterPro" id="IPR016641">
    <property type="entry name" value="EGD2/NACA0like"/>
</dbReference>
<dbReference type="Gene3D" id="1.10.8.10">
    <property type="entry name" value="DNA helicase RuvA subunit, C-terminal domain"/>
    <property type="match status" value="1"/>
</dbReference>
<feature type="domain" description="NAC-A/B" evidence="2">
    <location>
        <begin position="47"/>
        <end position="112"/>
    </location>
</feature>
<gene>
    <name evidence="3" type="ORF">BaOVIS_009430</name>
</gene>
<organism evidence="3 4">
    <name type="scientific">Babesia ovis</name>
    <dbReference type="NCBI Taxonomy" id="5869"/>
    <lineage>
        <taxon>Eukaryota</taxon>
        <taxon>Sar</taxon>
        <taxon>Alveolata</taxon>
        <taxon>Apicomplexa</taxon>
        <taxon>Aconoidasida</taxon>
        <taxon>Piroplasmida</taxon>
        <taxon>Babesiidae</taxon>
        <taxon>Babesia</taxon>
    </lineage>
</organism>
<accession>A0A9W5T8S2</accession>
<dbReference type="InterPro" id="IPR002715">
    <property type="entry name" value="Nas_poly-pep-assoc_cplx_dom"/>
</dbReference>
<evidence type="ECO:0000256" key="1">
    <source>
        <dbReference type="SAM" id="MobiDB-lite"/>
    </source>
</evidence>
<dbReference type="SMART" id="SM01407">
    <property type="entry name" value="NAC"/>
    <property type="match status" value="1"/>
</dbReference>
<keyword evidence="4" id="KW-1185">Reference proteome</keyword>
<proteinExistence type="predicted"/>
<name>A0A9W5T8S2_BABOV</name>
<dbReference type="PANTHER" id="PTHR21713">
    <property type="entry name" value="NASCENT POLYPEPTIDE ASSOCIATED COMPLEX ALPHA SUBUNIT-RELATED"/>
    <property type="match status" value="1"/>
</dbReference>
<feature type="region of interest" description="Disordered" evidence="1">
    <location>
        <begin position="128"/>
        <end position="170"/>
    </location>
</feature>
<dbReference type="AlphaFoldDB" id="A0A9W5T8S2"/>
<dbReference type="OrthoDB" id="3169036at2759"/>
<dbReference type="InterPro" id="IPR038187">
    <property type="entry name" value="NAC_A/B_dom_sf"/>
</dbReference>
<feature type="compositionally biased region" description="Basic and acidic residues" evidence="1">
    <location>
        <begin position="136"/>
        <end position="165"/>
    </location>
</feature>
<evidence type="ECO:0000313" key="4">
    <source>
        <dbReference type="Proteomes" id="UP001057455"/>
    </source>
</evidence>
<reference evidence="3" key="1">
    <citation type="submission" date="2019-12" db="EMBL/GenBank/DDBJ databases">
        <title>Genome sequence of Babesia ovis.</title>
        <authorList>
            <person name="Yamagishi J."/>
            <person name="Sevinc F."/>
            <person name="Xuan X."/>
        </authorList>
    </citation>
    <scope>NUCLEOTIDE SEQUENCE</scope>
    <source>
        <strain evidence="3">Selcuk</strain>
    </source>
</reference>
<dbReference type="CDD" id="cd14278">
    <property type="entry name" value="UBA_NAC_like"/>
    <property type="match status" value="1"/>
</dbReference>
<dbReference type="EMBL" id="BLIY01000006">
    <property type="protein sequence ID" value="GFE53539.1"/>
    <property type="molecule type" value="Genomic_DNA"/>
</dbReference>
<feature type="compositionally biased region" description="Acidic residues" evidence="1">
    <location>
        <begin position="19"/>
        <end position="31"/>
    </location>
</feature>
<dbReference type="Proteomes" id="UP001057455">
    <property type="component" value="Unassembled WGS sequence"/>
</dbReference>